<dbReference type="SUPFAM" id="SSF46938">
    <property type="entry name" value="CRAL/TRIO N-terminal domain"/>
    <property type="match status" value="1"/>
</dbReference>
<dbReference type="PRINTS" id="PR00180">
    <property type="entry name" value="CRETINALDHBP"/>
</dbReference>
<accession>A0A4Y2EQK0</accession>
<reference evidence="2 3" key="1">
    <citation type="journal article" date="2019" name="Sci. Rep.">
        <title>Orb-weaving spider Araneus ventricosus genome elucidates the spidroin gene catalogue.</title>
        <authorList>
            <person name="Kono N."/>
            <person name="Nakamura H."/>
            <person name="Ohtoshi R."/>
            <person name="Moran D.A.P."/>
            <person name="Shinohara A."/>
            <person name="Yoshida Y."/>
            <person name="Fujiwara M."/>
            <person name="Mori M."/>
            <person name="Tomita M."/>
            <person name="Arakawa K."/>
        </authorList>
    </citation>
    <scope>NUCLEOTIDE SEQUENCE [LARGE SCALE GENOMIC DNA]</scope>
</reference>
<dbReference type="Gene3D" id="1.10.8.20">
    <property type="entry name" value="N-terminal domain of phosphatidylinositol transfer protein sec14p"/>
    <property type="match status" value="1"/>
</dbReference>
<dbReference type="OrthoDB" id="6420502at2759"/>
<dbReference type="SMART" id="SM01100">
    <property type="entry name" value="CRAL_TRIO_N"/>
    <property type="match status" value="1"/>
</dbReference>
<dbReference type="InterPro" id="IPR011074">
    <property type="entry name" value="CRAL/TRIO_N_dom"/>
</dbReference>
<gene>
    <name evidence="2" type="ORF">AVEN_129602_1</name>
</gene>
<dbReference type="AlphaFoldDB" id="A0A4Y2EQK0"/>
<proteinExistence type="predicted"/>
<sequence>ESDFRPQTSDSFLLRFLRAKKYDIRRAFKTLQNYYIFKARYSGLITDFTPKDVRNVIEMNNLLIMPQRHPSGAAVSVLRLGNYCSAPVYERFTMLDILVYFYWHD</sequence>
<evidence type="ECO:0000313" key="2">
    <source>
        <dbReference type="EMBL" id="GBM30448.1"/>
    </source>
</evidence>
<keyword evidence="3" id="KW-1185">Reference proteome</keyword>
<feature type="non-terminal residue" evidence="2">
    <location>
        <position position="1"/>
    </location>
</feature>
<dbReference type="GO" id="GO:1902936">
    <property type="term" value="F:phosphatidylinositol bisphosphate binding"/>
    <property type="evidence" value="ECO:0007669"/>
    <property type="project" value="TreeGrafter"/>
</dbReference>
<dbReference type="EMBL" id="BGPR01170910">
    <property type="protein sequence ID" value="GBM30448.1"/>
    <property type="molecule type" value="Genomic_DNA"/>
</dbReference>
<protein>
    <recommendedName>
        <fullName evidence="1">CRAL/TRIO N-terminal domain-containing protein</fullName>
    </recommendedName>
</protein>
<dbReference type="GO" id="GO:0016020">
    <property type="term" value="C:membrane"/>
    <property type="evidence" value="ECO:0007669"/>
    <property type="project" value="TreeGrafter"/>
</dbReference>
<dbReference type="Pfam" id="PF03765">
    <property type="entry name" value="CRAL_TRIO_N"/>
    <property type="match status" value="1"/>
</dbReference>
<dbReference type="InterPro" id="IPR036273">
    <property type="entry name" value="CRAL/TRIO_N_dom_sf"/>
</dbReference>
<comment type="caution">
    <text evidence="2">The sequence shown here is derived from an EMBL/GenBank/DDBJ whole genome shotgun (WGS) entry which is preliminary data.</text>
</comment>
<dbReference type="Proteomes" id="UP000499080">
    <property type="component" value="Unassembled WGS sequence"/>
</dbReference>
<evidence type="ECO:0000259" key="1">
    <source>
        <dbReference type="SMART" id="SM01100"/>
    </source>
</evidence>
<dbReference type="PANTHER" id="PTHR10174:SF130">
    <property type="entry name" value="ALPHA-TOCOPHEROL TRANSFER PROTEIN-LIKE"/>
    <property type="match status" value="1"/>
</dbReference>
<dbReference type="PANTHER" id="PTHR10174">
    <property type="entry name" value="ALPHA-TOCOPHEROL TRANSFER PROTEIN-RELATED"/>
    <property type="match status" value="1"/>
</dbReference>
<feature type="domain" description="CRAL/TRIO N-terminal" evidence="1">
    <location>
        <begin position="9"/>
        <end position="34"/>
    </location>
</feature>
<organism evidence="2 3">
    <name type="scientific">Araneus ventricosus</name>
    <name type="common">Orbweaver spider</name>
    <name type="synonym">Epeira ventricosa</name>
    <dbReference type="NCBI Taxonomy" id="182803"/>
    <lineage>
        <taxon>Eukaryota</taxon>
        <taxon>Metazoa</taxon>
        <taxon>Ecdysozoa</taxon>
        <taxon>Arthropoda</taxon>
        <taxon>Chelicerata</taxon>
        <taxon>Arachnida</taxon>
        <taxon>Araneae</taxon>
        <taxon>Araneomorphae</taxon>
        <taxon>Entelegynae</taxon>
        <taxon>Araneoidea</taxon>
        <taxon>Araneidae</taxon>
        <taxon>Araneus</taxon>
    </lineage>
</organism>
<name>A0A4Y2EQK0_ARAVE</name>
<evidence type="ECO:0000313" key="3">
    <source>
        <dbReference type="Proteomes" id="UP000499080"/>
    </source>
</evidence>